<sequence length="160" mass="18207">CQLYQCRLFVVVHMGYGRHSVIFSLMAASNMSGDETDGPEVTHPPAYRIIIADWQSIDLRNFLWALDAKYISHWQKPENKRRTGGNPPRVRHLRDECRTIGGVAPVGLWRNCYNEAWLATLDDYEIENLEIKEGNYDFSLDVPRAMGGTTTVNAPAGPRR</sequence>
<evidence type="ECO:0000313" key="1">
    <source>
        <dbReference type="EMBL" id="TFK78530.1"/>
    </source>
</evidence>
<dbReference type="EMBL" id="ML212476">
    <property type="protein sequence ID" value="TFK78530.1"/>
    <property type="molecule type" value="Genomic_DNA"/>
</dbReference>
<evidence type="ECO:0000313" key="2">
    <source>
        <dbReference type="Proteomes" id="UP000308197"/>
    </source>
</evidence>
<dbReference type="AlphaFoldDB" id="A0A5C3NRF4"/>
<feature type="non-terminal residue" evidence="1">
    <location>
        <position position="1"/>
    </location>
</feature>
<protein>
    <submittedName>
        <fullName evidence="1">Uncharacterized protein</fullName>
    </submittedName>
</protein>
<dbReference type="Proteomes" id="UP000308197">
    <property type="component" value="Unassembled WGS sequence"/>
</dbReference>
<gene>
    <name evidence="1" type="ORF">K466DRAFT_507167</name>
</gene>
<organism evidence="1 2">
    <name type="scientific">Polyporus arcularius HHB13444</name>
    <dbReference type="NCBI Taxonomy" id="1314778"/>
    <lineage>
        <taxon>Eukaryota</taxon>
        <taxon>Fungi</taxon>
        <taxon>Dikarya</taxon>
        <taxon>Basidiomycota</taxon>
        <taxon>Agaricomycotina</taxon>
        <taxon>Agaricomycetes</taxon>
        <taxon>Polyporales</taxon>
        <taxon>Polyporaceae</taxon>
        <taxon>Polyporus</taxon>
    </lineage>
</organism>
<accession>A0A5C3NRF4</accession>
<proteinExistence type="predicted"/>
<keyword evidence="2" id="KW-1185">Reference proteome</keyword>
<dbReference type="InParanoid" id="A0A5C3NRF4"/>
<name>A0A5C3NRF4_9APHY</name>
<reference evidence="1 2" key="1">
    <citation type="journal article" date="2019" name="Nat. Ecol. Evol.">
        <title>Megaphylogeny resolves global patterns of mushroom evolution.</title>
        <authorList>
            <person name="Varga T."/>
            <person name="Krizsan K."/>
            <person name="Foldi C."/>
            <person name="Dima B."/>
            <person name="Sanchez-Garcia M."/>
            <person name="Sanchez-Ramirez S."/>
            <person name="Szollosi G.J."/>
            <person name="Szarkandi J.G."/>
            <person name="Papp V."/>
            <person name="Albert L."/>
            <person name="Andreopoulos W."/>
            <person name="Angelini C."/>
            <person name="Antonin V."/>
            <person name="Barry K.W."/>
            <person name="Bougher N.L."/>
            <person name="Buchanan P."/>
            <person name="Buyck B."/>
            <person name="Bense V."/>
            <person name="Catcheside P."/>
            <person name="Chovatia M."/>
            <person name="Cooper J."/>
            <person name="Damon W."/>
            <person name="Desjardin D."/>
            <person name="Finy P."/>
            <person name="Geml J."/>
            <person name="Haridas S."/>
            <person name="Hughes K."/>
            <person name="Justo A."/>
            <person name="Karasinski D."/>
            <person name="Kautmanova I."/>
            <person name="Kiss B."/>
            <person name="Kocsube S."/>
            <person name="Kotiranta H."/>
            <person name="LaButti K.M."/>
            <person name="Lechner B.E."/>
            <person name="Liimatainen K."/>
            <person name="Lipzen A."/>
            <person name="Lukacs Z."/>
            <person name="Mihaltcheva S."/>
            <person name="Morgado L.N."/>
            <person name="Niskanen T."/>
            <person name="Noordeloos M.E."/>
            <person name="Ohm R.A."/>
            <person name="Ortiz-Santana B."/>
            <person name="Ovrebo C."/>
            <person name="Racz N."/>
            <person name="Riley R."/>
            <person name="Savchenko A."/>
            <person name="Shiryaev A."/>
            <person name="Soop K."/>
            <person name="Spirin V."/>
            <person name="Szebenyi C."/>
            <person name="Tomsovsky M."/>
            <person name="Tulloss R.E."/>
            <person name="Uehling J."/>
            <person name="Grigoriev I.V."/>
            <person name="Vagvolgyi C."/>
            <person name="Papp T."/>
            <person name="Martin F.M."/>
            <person name="Miettinen O."/>
            <person name="Hibbett D.S."/>
            <person name="Nagy L.G."/>
        </authorList>
    </citation>
    <scope>NUCLEOTIDE SEQUENCE [LARGE SCALE GENOMIC DNA]</scope>
    <source>
        <strain evidence="1 2">HHB13444</strain>
    </source>
</reference>